<dbReference type="PROSITE" id="PS51918">
    <property type="entry name" value="RADICAL_SAM"/>
    <property type="match status" value="1"/>
</dbReference>
<proteinExistence type="predicted"/>
<dbReference type="InterPro" id="IPR034505">
    <property type="entry name" value="Coproporphyrinogen-III_oxidase"/>
</dbReference>
<dbReference type="SMART" id="SM00729">
    <property type="entry name" value="Elp3"/>
    <property type="match status" value="1"/>
</dbReference>
<dbReference type="GO" id="GO:0006779">
    <property type="term" value="P:porphyrin-containing compound biosynthetic process"/>
    <property type="evidence" value="ECO:0007669"/>
    <property type="project" value="TreeGrafter"/>
</dbReference>
<protein>
    <submittedName>
        <fullName evidence="2">Putative radical sam family enzyme, not coproporphyrinogen iii oxidase, oxygen-independent</fullName>
    </submittedName>
</protein>
<evidence type="ECO:0000259" key="1">
    <source>
        <dbReference type="PROSITE" id="PS51918"/>
    </source>
</evidence>
<dbReference type="AlphaFoldDB" id="A0A0W8E4H3"/>
<gene>
    <name evidence="2" type="ORF">ASZ90_018979</name>
</gene>
<dbReference type="SFLD" id="SFLDS00029">
    <property type="entry name" value="Radical_SAM"/>
    <property type="match status" value="1"/>
</dbReference>
<dbReference type="PANTHER" id="PTHR13932:SF1">
    <property type="entry name" value="OXYGEN-INDEPENDENT COPROPORPHYRINOGEN-III OXIDASE-LIKE PROTEIN HEMZ"/>
    <property type="match status" value="1"/>
</dbReference>
<organism evidence="2">
    <name type="scientific">hydrocarbon metagenome</name>
    <dbReference type="NCBI Taxonomy" id="938273"/>
    <lineage>
        <taxon>unclassified sequences</taxon>
        <taxon>metagenomes</taxon>
        <taxon>ecological metagenomes</taxon>
    </lineage>
</organism>
<feature type="domain" description="Radical SAM core" evidence="1">
    <location>
        <begin position="165"/>
        <end position="401"/>
    </location>
</feature>
<dbReference type="InterPro" id="IPR007197">
    <property type="entry name" value="rSAM"/>
</dbReference>
<name>A0A0W8E4H3_9ZZZZ</name>
<dbReference type="GO" id="GO:0051539">
    <property type="term" value="F:4 iron, 4 sulfur cluster binding"/>
    <property type="evidence" value="ECO:0007669"/>
    <property type="project" value="TreeGrafter"/>
</dbReference>
<dbReference type="PANTHER" id="PTHR13932">
    <property type="entry name" value="COPROPORPHYRINIGEN III OXIDASE"/>
    <property type="match status" value="1"/>
</dbReference>
<dbReference type="SUPFAM" id="SSF102114">
    <property type="entry name" value="Radical SAM enzymes"/>
    <property type="match status" value="1"/>
</dbReference>
<dbReference type="EMBL" id="LNQE01001877">
    <property type="protein sequence ID" value="KUG03546.1"/>
    <property type="molecule type" value="Genomic_DNA"/>
</dbReference>
<reference evidence="2" key="1">
    <citation type="journal article" date="2015" name="Proc. Natl. Acad. Sci. U.S.A.">
        <title>Networks of energetic and metabolic interactions define dynamics in microbial communities.</title>
        <authorList>
            <person name="Embree M."/>
            <person name="Liu J.K."/>
            <person name="Al-Bassam M.M."/>
            <person name="Zengler K."/>
        </authorList>
    </citation>
    <scope>NUCLEOTIDE SEQUENCE</scope>
</reference>
<dbReference type="InterPro" id="IPR023995">
    <property type="entry name" value="HemZ"/>
</dbReference>
<dbReference type="Pfam" id="PF04055">
    <property type="entry name" value="Radical_SAM"/>
    <property type="match status" value="1"/>
</dbReference>
<sequence>MLIYCDFRPAELYYSLHELVRLAFPGCRIIQGKGEPDAEVVQIDMDVRGESIVIGGSVFSPAGNTVRQQEYHFMNPGDELSNEARWYARRFTYQLLCQHMDRNINAYGILTGMRPVKLVHRLMDTGAGEPEITDILQNDYHLQESKTALLLEVARNNRPFLLTPEKARKMVSIYIGIPFCPSRCYYCSFPGAVLKDYESEIKPFLQALYREMNGMADCLQEQDMAIQSIYIGGGTPTVLSAKDLEEMLDLLHQRYITHRTQEITVEAGRPDTLNPDKLKILKQAGVDRICVNPQSMNDSTLQLIGRNHNQEGVVRSIEWVREAGIRQINMDLIVGLPGETISENTNTADKILRLEPENVTVHTLSLKRGSDMAIMEDKEMIDDRVNEVQKGVEFFDGRLREAAYLPYYMYRQKYMKAGMENTGYSLPGQECLYNIQMIEERQTIIGMGGGAASKFINTADWTLTSSYNPKDPASYCESIEKLIKRKVDKLWALN</sequence>
<dbReference type="InterPro" id="IPR006638">
    <property type="entry name" value="Elp3/MiaA/NifB-like_rSAM"/>
</dbReference>
<dbReference type="SFLD" id="SFLDG01082">
    <property type="entry name" value="B12-binding_domain_containing"/>
    <property type="match status" value="1"/>
</dbReference>
<dbReference type="SFLD" id="SFLDF00310">
    <property type="entry name" value="oxygen-independent_coproporphy"/>
    <property type="match status" value="1"/>
</dbReference>
<comment type="caution">
    <text evidence="2">The sequence shown here is derived from an EMBL/GenBank/DDBJ whole genome shotgun (WGS) entry which is preliminary data.</text>
</comment>
<dbReference type="NCBIfam" id="TIGR03994">
    <property type="entry name" value="rSAM_HemZ"/>
    <property type="match status" value="1"/>
</dbReference>
<dbReference type="SFLD" id="SFLDG01065">
    <property type="entry name" value="anaerobic_coproporphyrinogen-I"/>
    <property type="match status" value="1"/>
</dbReference>
<dbReference type="InterPro" id="IPR058240">
    <property type="entry name" value="rSAM_sf"/>
</dbReference>
<dbReference type="GO" id="GO:0003824">
    <property type="term" value="F:catalytic activity"/>
    <property type="evidence" value="ECO:0007669"/>
    <property type="project" value="InterPro"/>
</dbReference>
<evidence type="ECO:0000313" key="2">
    <source>
        <dbReference type="EMBL" id="KUG03546.1"/>
    </source>
</evidence>
<accession>A0A0W8E4H3</accession>
<dbReference type="CDD" id="cd01335">
    <property type="entry name" value="Radical_SAM"/>
    <property type="match status" value="1"/>
</dbReference>
<dbReference type="Gene3D" id="3.80.30.20">
    <property type="entry name" value="tm_1862 like domain"/>
    <property type="match status" value="1"/>
</dbReference>
<dbReference type="GO" id="GO:0005737">
    <property type="term" value="C:cytoplasm"/>
    <property type="evidence" value="ECO:0007669"/>
    <property type="project" value="TreeGrafter"/>
</dbReference>
<dbReference type="InterPro" id="IPR023404">
    <property type="entry name" value="rSAM_horseshoe"/>
</dbReference>